<dbReference type="OrthoDB" id="2384591at2759"/>
<gene>
    <name evidence="2" type="ORF">AMORRO_LOCUS6923</name>
</gene>
<name>A0A9N9BZM5_9GLOM</name>
<accession>A0A9N9BZM5</accession>
<evidence type="ECO:0000256" key="1">
    <source>
        <dbReference type="SAM" id="MobiDB-lite"/>
    </source>
</evidence>
<reference evidence="2" key="1">
    <citation type="submission" date="2021-06" db="EMBL/GenBank/DDBJ databases">
        <authorList>
            <person name="Kallberg Y."/>
            <person name="Tangrot J."/>
            <person name="Rosling A."/>
        </authorList>
    </citation>
    <scope>NUCLEOTIDE SEQUENCE</scope>
    <source>
        <strain evidence="2">CL551</strain>
    </source>
</reference>
<feature type="compositionally biased region" description="Low complexity" evidence="1">
    <location>
        <begin position="148"/>
        <end position="157"/>
    </location>
</feature>
<sequence length="285" mass="33621">MEEGTGLMPDEIEVIVQERKEIRVKRIESILKEFDILETMIDSDESYVNLCSKYEQIYSLWVYVHRDFQPDELTAEEATVWRLMPAILLCYKHYLIRKRENMDRQGINMGDRPSHTLRNLPKPTRKHDAPLLNRMFLKLFTLLHLKSSKSNPSSPDDNTNDENKKNMQKPQKQFNPRLSIKKSNKLRRLSERELIREWRDLIMKFRKAVVACSVHVNASGKEVKGWEKVSTKKRIKWTREVMQLVAEIDEPSIIDEDVKAAEIKVEEQENITFSQDVNVHEISID</sequence>
<dbReference type="Proteomes" id="UP000789342">
    <property type="component" value="Unassembled WGS sequence"/>
</dbReference>
<dbReference type="EMBL" id="CAJVPV010004908">
    <property type="protein sequence ID" value="CAG8581311.1"/>
    <property type="molecule type" value="Genomic_DNA"/>
</dbReference>
<comment type="caution">
    <text evidence="2">The sequence shown here is derived from an EMBL/GenBank/DDBJ whole genome shotgun (WGS) entry which is preliminary data.</text>
</comment>
<protein>
    <submittedName>
        <fullName evidence="2">15543_t:CDS:1</fullName>
    </submittedName>
</protein>
<dbReference type="AlphaFoldDB" id="A0A9N9BZM5"/>
<evidence type="ECO:0000313" key="3">
    <source>
        <dbReference type="Proteomes" id="UP000789342"/>
    </source>
</evidence>
<feature type="region of interest" description="Disordered" evidence="1">
    <location>
        <begin position="147"/>
        <end position="182"/>
    </location>
</feature>
<proteinExistence type="predicted"/>
<organism evidence="2 3">
    <name type="scientific">Acaulospora morrowiae</name>
    <dbReference type="NCBI Taxonomy" id="94023"/>
    <lineage>
        <taxon>Eukaryota</taxon>
        <taxon>Fungi</taxon>
        <taxon>Fungi incertae sedis</taxon>
        <taxon>Mucoromycota</taxon>
        <taxon>Glomeromycotina</taxon>
        <taxon>Glomeromycetes</taxon>
        <taxon>Diversisporales</taxon>
        <taxon>Acaulosporaceae</taxon>
        <taxon>Acaulospora</taxon>
    </lineage>
</organism>
<feature type="region of interest" description="Disordered" evidence="1">
    <location>
        <begin position="106"/>
        <end position="127"/>
    </location>
</feature>
<evidence type="ECO:0000313" key="2">
    <source>
        <dbReference type="EMBL" id="CAG8581311.1"/>
    </source>
</evidence>
<keyword evidence="3" id="KW-1185">Reference proteome</keyword>